<dbReference type="Pfam" id="PF00962">
    <property type="entry name" value="A_deaminase"/>
    <property type="match status" value="1"/>
</dbReference>
<dbReference type="Proteomes" id="UP001301769">
    <property type="component" value="Unassembled WGS sequence"/>
</dbReference>
<feature type="non-terminal residue" evidence="5">
    <location>
        <position position="110"/>
    </location>
</feature>
<dbReference type="InterPro" id="IPR001365">
    <property type="entry name" value="A_deaminase_dom"/>
</dbReference>
<dbReference type="PANTHER" id="PTHR11409">
    <property type="entry name" value="ADENOSINE DEAMINASE"/>
    <property type="match status" value="1"/>
</dbReference>
<protein>
    <recommendedName>
        <fullName evidence="4">Adenosine deaminase domain-containing protein</fullName>
    </recommendedName>
</protein>
<feature type="domain" description="Adenosine deaminase" evidence="4">
    <location>
        <begin position="2"/>
        <end position="88"/>
    </location>
</feature>
<evidence type="ECO:0000259" key="4">
    <source>
        <dbReference type="Pfam" id="PF00962"/>
    </source>
</evidence>
<accession>A0AAN6XSD2</accession>
<evidence type="ECO:0000256" key="3">
    <source>
        <dbReference type="ARBA" id="ARBA00022801"/>
    </source>
</evidence>
<dbReference type="EMBL" id="MU858529">
    <property type="protein sequence ID" value="KAK4206058.1"/>
    <property type="molecule type" value="Genomic_DNA"/>
</dbReference>
<organism evidence="5 6">
    <name type="scientific">Rhypophila decipiens</name>
    <dbReference type="NCBI Taxonomy" id="261697"/>
    <lineage>
        <taxon>Eukaryota</taxon>
        <taxon>Fungi</taxon>
        <taxon>Dikarya</taxon>
        <taxon>Ascomycota</taxon>
        <taxon>Pezizomycotina</taxon>
        <taxon>Sordariomycetes</taxon>
        <taxon>Sordariomycetidae</taxon>
        <taxon>Sordariales</taxon>
        <taxon>Naviculisporaceae</taxon>
        <taxon>Rhypophila</taxon>
    </lineage>
</organism>
<dbReference type="PANTHER" id="PTHR11409:SF37">
    <property type="entry name" value="ADENOSINE DEAMINASE DOMAIN-CONTAINING PROTEIN"/>
    <property type="match status" value="1"/>
</dbReference>
<evidence type="ECO:0000256" key="1">
    <source>
        <dbReference type="ARBA" id="ARBA00001947"/>
    </source>
</evidence>
<reference evidence="5" key="2">
    <citation type="submission" date="2023-05" db="EMBL/GenBank/DDBJ databases">
        <authorList>
            <consortium name="Lawrence Berkeley National Laboratory"/>
            <person name="Steindorff A."/>
            <person name="Hensen N."/>
            <person name="Bonometti L."/>
            <person name="Westerberg I."/>
            <person name="Brannstrom I.O."/>
            <person name="Guillou S."/>
            <person name="Cros-Aarteil S."/>
            <person name="Calhoun S."/>
            <person name="Haridas S."/>
            <person name="Kuo A."/>
            <person name="Mondo S."/>
            <person name="Pangilinan J."/>
            <person name="Riley R."/>
            <person name="Labutti K."/>
            <person name="Andreopoulos B."/>
            <person name="Lipzen A."/>
            <person name="Chen C."/>
            <person name="Yanf M."/>
            <person name="Daum C."/>
            <person name="Ng V."/>
            <person name="Clum A."/>
            <person name="Ohm R."/>
            <person name="Martin F."/>
            <person name="Silar P."/>
            <person name="Natvig D."/>
            <person name="Lalanne C."/>
            <person name="Gautier V."/>
            <person name="Ament-Velasquez S.L."/>
            <person name="Kruys A."/>
            <person name="Hutchinson M.I."/>
            <person name="Powell A.J."/>
            <person name="Barry K."/>
            <person name="Miller A.N."/>
            <person name="Grigoriev I.V."/>
            <person name="Debuchy R."/>
            <person name="Gladieux P."/>
            <person name="Thoren M.H."/>
            <person name="Johannesson H."/>
        </authorList>
    </citation>
    <scope>NUCLEOTIDE SEQUENCE</scope>
    <source>
        <strain evidence="5">PSN293</strain>
    </source>
</reference>
<dbReference type="AlphaFoldDB" id="A0AAN6XSD2"/>
<gene>
    <name evidence="5" type="ORF">QBC37DRAFT_244879</name>
</gene>
<dbReference type="InterPro" id="IPR006330">
    <property type="entry name" value="Ado/ade_deaminase"/>
</dbReference>
<sequence length="110" mass="12897">CCEVCPISNEILGLTARMNGHAVYSLLANNVHCTVSTDNGTLFRSRLSHDFYQMMAGKPDMTLHGWRQLIEWSIEHSSMEMDERKELHKSWLVMWDKFCRDMIDRYQGKL</sequence>
<proteinExistence type="predicted"/>
<dbReference type="GO" id="GO:0004000">
    <property type="term" value="F:adenosine deaminase activity"/>
    <property type="evidence" value="ECO:0007669"/>
    <property type="project" value="TreeGrafter"/>
</dbReference>
<comment type="cofactor">
    <cofactor evidence="1">
        <name>Zn(2+)</name>
        <dbReference type="ChEBI" id="CHEBI:29105"/>
    </cofactor>
</comment>
<dbReference type="GO" id="GO:0046103">
    <property type="term" value="P:inosine biosynthetic process"/>
    <property type="evidence" value="ECO:0007669"/>
    <property type="project" value="TreeGrafter"/>
</dbReference>
<feature type="non-terminal residue" evidence="5">
    <location>
        <position position="1"/>
    </location>
</feature>
<dbReference type="SUPFAM" id="SSF51556">
    <property type="entry name" value="Metallo-dependent hydrolases"/>
    <property type="match status" value="1"/>
</dbReference>
<keyword evidence="3" id="KW-0378">Hydrolase</keyword>
<evidence type="ECO:0000256" key="2">
    <source>
        <dbReference type="ARBA" id="ARBA00022723"/>
    </source>
</evidence>
<name>A0AAN6XSD2_9PEZI</name>
<dbReference type="GO" id="GO:0006154">
    <property type="term" value="P:adenosine catabolic process"/>
    <property type="evidence" value="ECO:0007669"/>
    <property type="project" value="TreeGrafter"/>
</dbReference>
<keyword evidence="6" id="KW-1185">Reference proteome</keyword>
<reference evidence="5" key="1">
    <citation type="journal article" date="2023" name="Mol. Phylogenet. Evol.">
        <title>Genome-scale phylogeny and comparative genomics of the fungal order Sordariales.</title>
        <authorList>
            <person name="Hensen N."/>
            <person name="Bonometti L."/>
            <person name="Westerberg I."/>
            <person name="Brannstrom I.O."/>
            <person name="Guillou S."/>
            <person name="Cros-Aarteil S."/>
            <person name="Calhoun S."/>
            <person name="Haridas S."/>
            <person name="Kuo A."/>
            <person name="Mondo S."/>
            <person name="Pangilinan J."/>
            <person name="Riley R."/>
            <person name="LaButti K."/>
            <person name="Andreopoulos B."/>
            <person name="Lipzen A."/>
            <person name="Chen C."/>
            <person name="Yan M."/>
            <person name="Daum C."/>
            <person name="Ng V."/>
            <person name="Clum A."/>
            <person name="Steindorff A."/>
            <person name="Ohm R.A."/>
            <person name="Martin F."/>
            <person name="Silar P."/>
            <person name="Natvig D.O."/>
            <person name="Lalanne C."/>
            <person name="Gautier V."/>
            <person name="Ament-Velasquez S.L."/>
            <person name="Kruys A."/>
            <person name="Hutchinson M.I."/>
            <person name="Powell A.J."/>
            <person name="Barry K."/>
            <person name="Miller A.N."/>
            <person name="Grigoriev I.V."/>
            <person name="Debuchy R."/>
            <person name="Gladieux P."/>
            <person name="Hiltunen Thoren M."/>
            <person name="Johannesson H."/>
        </authorList>
    </citation>
    <scope>NUCLEOTIDE SEQUENCE</scope>
    <source>
        <strain evidence="5">PSN293</strain>
    </source>
</reference>
<evidence type="ECO:0000313" key="6">
    <source>
        <dbReference type="Proteomes" id="UP001301769"/>
    </source>
</evidence>
<comment type="caution">
    <text evidence="5">The sequence shown here is derived from an EMBL/GenBank/DDBJ whole genome shotgun (WGS) entry which is preliminary data.</text>
</comment>
<evidence type="ECO:0000313" key="5">
    <source>
        <dbReference type="EMBL" id="KAK4206058.1"/>
    </source>
</evidence>
<keyword evidence="2" id="KW-0479">Metal-binding</keyword>
<dbReference type="InterPro" id="IPR032466">
    <property type="entry name" value="Metal_Hydrolase"/>
</dbReference>
<dbReference type="GO" id="GO:0046872">
    <property type="term" value="F:metal ion binding"/>
    <property type="evidence" value="ECO:0007669"/>
    <property type="project" value="UniProtKB-KW"/>
</dbReference>
<dbReference type="Gene3D" id="3.20.20.140">
    <property type="entry name" value="Metal-dependent hydrolases"/>
    <property type="match status" value="1"/>
</dbReference>